<evidence type="ECO:0008006" key="6">
    <source>
        <dbReference type="Google" id="ProtNLM"/>
    </source>
</evidence>
<evidence type="ECO:0000259" key="2">
    <source>
        <dbReference type="Pfam" id="PF13456"/>
    </source>
</evidence>
<evidence type="ECO:0000313" key="5">
    <source>
        <dbReference type="Proteomes" id="UP001291926"/>
    </source>
</evidence>
<dbReference type="PANTHER" id="PTHR47723">
    <property type="entry name" value="OS05G0353850 PROTEIN"/>
    <property type="match status" value="1"/>
</dbReference>
<accession>A0ABR0CSK6</accession>
<dbReference type="InterPro" id="IPR026960">
    <property type="entry name" value="RVT-Znf"/>
</dbReference>
<feature type="region of interest" description="Disordered" evidence="1">
    <location>
        <begin position="1"/>
        <end position="38"/>
    </location>
</feature>
<keyword evidence="5" id="KW-1185">Reference proteome</keyword>
<evidence type="ECO:0000313" key="4">
    <source>
        <dbReference type="EMBL" id="KAK4480063.1"/>
    </source>
</evidence>
<dbReference type="Gene3D" id="3.30.420.10">
    <property type="entry name" value="Ribonuclease H-like superfamily/Ribonuclease H"/>
    <property type="match status" value="1"/>
</dbReference>
<dbReference type="SUPFAM" id="SSF53098">
    <property type="entry name" value="Ribonuclease H-like"/>
    <property type="match status" value="1"/>
</dbReference>
<dbReference type="EMBL" id="JAYDYQ010002686">
    <property type="protein sequence ID" value="KAK4480063.1"/>
    <property type="molecule type" value="Genomic_DNA"/>
</dbReference>
<feature type="compositionally biased region" description="Basic and acidic residues" evidence="1">
    <location>
        <begin position="11"/>
        <end position="28"/>
    </location>
</feature>
<dbReference type="PANTHER" id="PTHR47723:SF19">
    <property type="entry name" value="POLYNUCLEOTIDYL TRANSFERASE, RIBONUCLEASE H-LIKE SUPERFAMILY PROTEIN"/>
    <property type="match status" value="1"/>
</dbReference>
<sequence>MPSAAADSEMLEQRPHCDLGLSGEDRRRNGVGGEAEGGGVGVSGEGCYRHSGVWDLSSINTAIPPTIAHNICSVPVPIHRGYSDSRIWSASSNGQFSCRRAYIALNNQLEEAPSLEEHPIWIWKLGCHLRLKFFLWLIYHKSLTTNALRFDRHFAPNDLCPRCSTNREDLFHIFYNCPKAKMIWDVVISPSDSLALSLIDSSHWIERNLKQNFHNLLLPECPWPFIFLSTIWHIWKARNKKVFEDLEVDSEIVVNLVTNRGADAHPLAKILEDVRLLMRKPWNVTFRHIRRTANAVADSLAKLGHLSEIGTKIVWDEAPPGVWDTLEE</sequence>
<protein>
    <recommendedName>
        <fullName evidence="6">Reverse transcriptase zinc-binding domain-containing protein</fullName>
    </recommendedName>
</protein>
<dbReference type="InterPro" id="IPR002156">
    <property type="entry name" value="RNaseH_domain"/>
</dbReference>
<evidence type="ECO:0000256" key="1">
    <source>
        <dbReference type="SAM" id="MobiDB-lite"/>
    </source>
</evidence>
<reference evidence="4 5" key="1">
    <citation type="journal article" date="2023" name="bioRxiv">
        <title>Genome report: Whole genome sequence and annotation of Penstemon davidsonii.</title>
        <authorList>
            <person name="Ostevik K.L."/>
            <person name="Alabady M."/>
            <person name="Zhang M."/>
            <person name="Rausher M.D."/>
        </authorList>
    </citation>
    <scope>NUCLEOTIDE SEQUENCE [LARGE SCALE GENOMIC DNA]</scope>
    <source>
        <strain evidence="4">DNT005</strain>
        <tissue evidence="4">Whole leaf</tissue>
    </source>
</reference>
<dbReference type="CDD" id="cd06222">
    <property type="entry name" value="RNase_H_like"/>
    <property type="match status" value="1"/>
</dbReference>
<dbReference type="InterPro" id="IPR044730">
    <property type="entry name" value="RNase_H-like_dom_plant"/>
</dbReference>
<organism evidence="4 5">
    <name type="scientific">Penstemon davidsonii</name>
    <dbReference type="NCBI Taxonomy" id="160366"/>
    <lineage>
        <taxon>Eukaryota</taxon>
        <taxon>Viridiplantae</taxon>
        <taxon>Streptophyta</taxon>
        <taxon>Embryophyta</taxon>
        <taxon>Tracheophyta</taxon>
        <taxon>Spermatophyta</taxon>
        <taxon>Magnoliopsida</taxon>
        <taxon>eudicotyledons</taxon>
        <taxon>Gunneridae</taxon>
        <taxon>Pentapetalae</taxon>
        <taxon>asterids</taxon>
        <taxon>lamiids</taxon>
        <taxon>Lamiales</taxon>
        <taxon>Plantaginaceae</taxon>
        <taxon>Cheloneae</taxon>
        <taxon>Penstemon</taxon>
    </lineage>
</organism>
<gene>
    <name evidence="4" type="ORF">RD792_013120</name>
</gene>
<evidence type="ECO:0000259" key="3">
    <source>
        <dbReference type="Pfam" id="PF13966"/>
    </source>
</evidence>
<dbReference type="InterPro" id="IPR053151">
    <property type="entry name" value="RNase_H-like"/>
</dbReference>
<dbReference type="Proteomes" id="UP001291926">
    <property type="component" value="Unassembled WGS sequence"/>
</dbReference>
<dbReference type="InterPro" id="IPR036397">
    <property type="entry name" value="RNaseH_sf"/>
</dbReference>
<comment type="caution">
    <text evidence="4">The sequence shown here is derived from an EMBL/GenBank/DDBJ whole genome shotgun (WGS) entry which is preliminary data.</text>
</comment>
<dbReference type="InterPro" id="IPR012337">
    <property type="entry name" value="RNaseH-like_sf"/>
</dbReference>
<dbReference type="Pfam" id="PF13456">
    <property type="entry name" value="RVT_3"/>
    <property type="match status" value="1"/>
</dbReference>
<name>A0ABR0CSK6_9LAMI</name>
<proteinExistence type="predicted"/>
<dbReference type="Pfam" id="PF13966">
    <property type="entry name" value="zf-RVT"/>
    <property type="match status" value="1"/>
</dbReference>
<feature type="domain" description="Reverse transcriptase zinc-binding" evidence="3">
    <location>
        <begin position="96"/>
        <end position="184"/>
    </location>
</feature>
<feature type="domain" description="RNase H type-1" evidence="2">
    <location>
        <begin position="231"/>
        <end position="303"/>
    </location>
</feature>